<keyword evidence="1" id="KW-0472">Membrane</keyword>
<comment type="caution">
    <text evidence="2">The sequence shown here is derived from an EMBL/GenBank/DDBJ whole genome shotgun (WGS) entry which is preliminary data.</text>
</comment>
<evidence type="ECO:0000313" key="2">
    <source>
        <dbReference type="EMBL" id="KHN82277.1"/>
    </source>
</evidence>
<reference evidence="2 3" key="1">
    <citation type="submission" date="2014-11" db="EMBL/GenBank/DDBJ databases">
        <title>Genetic blueprint of the zoonotic pathogen Toxocara canis.</title>
        <authorList>
            <person name="Zhu X.-Q."/>
            <person name="Korhonen P.K."/>
            <person name="Cai H."/>
            <person name="Young N.D."/>
            <person name="Nejsum P."/>
            <person name="von Samson-Himmelstjerna G."/>
            <person name="Boag P.R."/>
            <person name="Tan P."/>
            <person name="Li Q."/>
            <person name="Min J."/>
            <person name="Yang Y."/>
            <person name="Wang X."/>
            <person name="Fang X."/>
            <person name="Hall R.S."/>
            <person name="Hofmann A."/>
            <person name="Sternberg P.W."/>
            <person name="Jex A.R."/>
            <person name="Gasser R.B."/>
        </authorList>
    </citation>
    <scope>NUCLEOTIDE SEQUENCE [LARGE SCALE GENOMIC DNA]</scope>
    <source>
        <strain evidence="2">PN_DK_2014</strain>
    </source>
</reference>
<organism evidence="2 3">
    <name type="scientific">Toxocara canis</name>
    <name type="common">Canine roundworm</name>
    <dbReference type="NCBI Taxonomy" id="6265"/>
    <lineage>
        <taxon>Eukaryota</taxon>
        <taxon>Metazoa</taxon>
        <taxon>Ecdysozoa</taxon>
        <taxon>Nematoda</taxon>
        <taxon>Chromadorea</taxon>
        <taxon>Rhabditida</taxon>
        <taxon>Spirurina</taxon>
        <taxon>Ascaridomorpha</taxon>
        <taxon>Ascaridoidea</taxon>
        <taxon>Toxocaridae</taxon>
        <taxon>Toxocara</taxon>
    </lineage>
</organism>
<proteinExistence type="predicted"/>
<accession>A0A0B2VLI5</accession>
<protein>
    <recommendedName>
        <fullName evidence="4">WAP domain-containing protein</fullName>
    </recommendedName>
</protein>
<dbReference type="AlphaFoldDB" id="A0A0B2VLI5"/>
<evidence type="ECO:0008006" key="4">
    <source>
        <dbReference type="Google" id="ProtNLM"/>
    </source>
</evidence>
<name>A0A0B2VLI5_TOXCA</name>
<evidence type="ECO:0000313" key="3">
    <source>
        <dbReference type="Proteomes" id="UP000031036"/>
    </source>
</evidence>
<evidence type="ECO:0000256" key="1">
    <source>
        <dbReference type="SAM" id="Phobius"/>
    </source>
</evidence>
<keyword evidence="1" id="KW-0812">Transmembrane</keyword>
<keyword evidence="3" id="KW-1185">Reference proteome</keyword>
<gene>
    <name evidence="2" type="ORF">Tcan_02775</name>
</gene>
<dbReference type="Proteomes" id="UP000031036">
    <property type="component" value="Unassembled WGS sequence"/>
</dbReference>
<sequence>MSHFHQHYEEHVSCQPPTHFPTCLLGAFVYKILLQRRAMKGLTIFILILCVALIRQCSASCRNFYDCRNDRVCCFGRCATECSVKAVPPNKCTKEEDCSFNEHCTAEGYCAEYGIWPQQSTSDENNLSQRRIEQAPVKIPF</sequence>
<dbReference type="EMBL" id="JPKZ01001387">
    <property type="protein sequence ID" value="KHN82277.1"/>
    <property type="molecule type" value="Genomic_DNA"/>
</dbReference>
<feature type="transmembrane region" description="Helical" evidence="1">
    <location>
        <begin position="38"/>
        <end position="54"/>
    </location>
</feature>
<keyword evidence="1" id="KW-1133">Transmembrane helix</keyword>